<dbReference type="EMBL" id="MU005991">
    <property type="protein sequence ID" value="KAF2859540.1"/>
    <property type="molecule type" value="Genomic_DNA"/>
</dbReference>
<evidence type="ECO:0000313" key="2">
    <source>
        <dbReference type="Proteomes" id="UP000799421"/>
    </source>
</evidence>
<sequence length="146" mass="17168">MSVPSHGQTALIIWDKAPIQHKFNIVAVDTTWGTYWIPIIFPAKNVRACAYYFRADEMSSSESIRRCTLCPTMARKRCETGHSNLMEHITRAHREWESVVERYIAMSHKLEFNNRPTPRSNIQYEWMRWVFDECLPISFVESKGAR</sequence>
<accession>A0A6A7BWE4</accession>
<keyword evidence="2" id="KW-1185">Reference proteome</keyword>
<dbReference type="AlphaFoldDB" id="A0A6A7BWE4"/>
<protein>
    <recommendedName>
        <fullName evidence="3">BED-type domain-containing protein</fullName>
    </recommendedName>
</protein>
<evidence type="ECO:0000313" key="1">
    <source>
        <dbReference type="EMBL" id="KAF2859540.1"/>
    </source>
</evidence>
<reference evidence="1" key="1">
    <citation type="journal article" date="2020" name="Stud. Mycol.">
        <title>101 Dothideomycetes genomes: a test case for predicting lifestyles and emergence of pathogens.</title>
        <authorList>
            <person name="Haridas S."/>
            <person name="Albert R."/>
            <person name="Binder M."/>
            <person name="Bloem J."/>
            <person name="Labutti K."/>
            <person name="Salamov A."/>
            <person name="Andreopoulos B."/>
            <person name="Baker S."/>
            <person name="Barry K."/>
            <person name="Bills G."/>
            <person name="Bluhm B."/>
            <person name="Cannon C."/>
            <person name="Castanera R."/>
            <person name="Culley D."/>
            <person name="Daum C."/>
            <person name="Ezra D."/>
            <person name="Gonzalez J."/>
            <person name="Henrissat B."/>
            <person name="Kuo A."/>
            <person name="Liang C."/>
            <person name="Lipzen A."/>
            <person name="Lutzoni F."/>
            <person name="Magnuson J."/>
            <person name="Mondo S."/>
            <person name="Nolan M."/>
            <person name="Ohm R."/>
            <person name="Pangilinan J."/>
            <person name="Park H.-J."/>
            <person name="Ramirez L."/>
            <person name="Alfaro M."/>
            <person name="Sun H."/>
            <person name="Tritt A."/>
            <person name="Yoshinaga Y."/>
            <person name="Zwiers L.-H."/>
            <person name="Turgeon B."/>
            <person name="Goodwin S."/>
            <person name="Spatafora J."/>
            <person name="Crous P."/>
            <person name="Grigoriev I."/>
        </authorList>
    </citation>
    <scope>NUCLEOTIDE SEQUENCE</scope>
    <source>
        <strain evidence="1">CBS 480.64</strain>
    </source>
</reference>
<name>A0A6A7BWE4_9PEZI</name>
<organism evidence="1 2">
    <name type="scientific">Piedraia hortae CBS 480.64</name>
    <dbReference type="NCBI Taxonomy" id="1314780"/>
    <lineage>
        <taxon>Eukaryota</taxon>
        <taxon>Fungi</taxon>
        <taxon>Dikarya</taxon>
        <taxon>Ascomycota</taxon>
        <taxon>Pezizomycotina</taxon>
        <taxon>Dothideomycetes</taxon>
        <taxon>Dothideomycetidae</taxon>
        <taxon>Capnodiales</taxon>
        <taxon>Piedraiaceae</taxon>
        <taxon>Piedraia</taxon>
    </lineage>
</organism>
<evidence type="ECO:0008006" key="3">
    <source>
        <dbReference type="Google" id="ProtNLM"/>
    </source>
</evidence>
<dbReference type="Proteomes" id="UP000799421">
    <property type="component" value="Unassembled WGS sequence"/>
</dbReference>
<proteinExistence type="predicted"/>
<gene>
    <name evidence="1" type="ORF">K470DRAFT_287786</name>
</gene>